<evidence type="ECO:0000256" key="1">
    <source>
        <dbReference type="ARBA" id="ARBA00010755"/>
    </source>
</evidence>
<dbReference type="Gene3D" id="1.10.40.30">
    <property type="entry name" value="Fumarase/aspartase (C-terminal domain)"/>
    <property type="match status" value="1"/>
</dbReference>
<organism evidence="5 6">
    <name type="scientific">Pleurostoma richardsiae</name>
    <dbReference type="NCBI Taxonomy" id="41990"/>
    <lineage>
        <taxon>Eukaryota</taxon>
        <taxon>Fungi</taxon>
        <taxon>Dikarya</taxon>
        <taxon>Ascomycota</taxon>
        <taxon>Pezizomycotina</taxon>
        <taxon>Sordariomycetes</taxon>
        <taxon>Sordariomycetidae</taxon>
        <taxon>Calosphaeriales</taxon>
        <taxon>Pleurostomataceae</taxon>
        <taxon>Pleurostoma</taxon>
    </lineage>
</organism>
<dbReference type="InterPro" id="IPR008948">
    <property type="entry name" value="L-Aspartase-like"/>
</dbReference>
<evidence type="ECO:0000259" key="3">
    <source>
        <dbReference type="Pfam" id="PF00206"/>
    </source>
</evidence>
<feature type="domain" description="Argininosuccinate lyase C-terminal" evidence="4">
    <location>
        <begin position="351"/>
        <end position="430"/>
    </location>
</feature>
<gene>
    <name evidence="5" type="ORF">NKR23_g8150</name>
</gene>
<dbReference type="InterPro" id="IPR022761">
    <property type="entry name" value="Fumarate_lyase_N"/>
</dbReference>
<dbReference type="GO" id="GO:0004056">
    <property type="term" value="F:argininosuccinate lyase activity"/>
    <property type="evidence" value="ECO:0007669"/>
    <property type="project" value="InterPro"/>
</dbReference>
<keyword evidence="5" id="KW-0456">Lyase</keyword>
<dbReference type="InterPro" id="IPR009049">
    <property type="entry name" value="Argininosuccinate_lyase"/>
</dbReference>
<evidence type="ECO:0000313" key="6">
    <source>
        <dbReference type="Proteomes" id="UP001174694"/>
    </source>
</evidence>
<protein>
    <recommendedName>
        <fullName evidence="2">Arginosuccinase</fullName>
    </recommendedName>
</protein>
<dbReference type="PRINTS" id="PR00149">
    <property type="entry name" value="FUMRATELYASE"/>
</dbReference>
<dbReference type="GO" id="GO:0005829">
    <property type="term" value="C:cytosol"/>
    <property type="evidence" value="ECO:0007669"/>
    <property type="project" value="TreeGrafter"/>
</dbReference>
<sequence>MSAPSAHKPSGNHDTFFWLGQINKSSLIINADEGLLDHTLARKIAAGLHRVLQAGDDEHGSRPSLVITFEPLLIEEAGVEATGLHAGRSSQDMVTTAYTAALREETLRLADQLLATCGSLVRLAEAHTDTIVPCYTNGVAAQPNSYGHVVLGHVAGVLRDLERLQEYYRRLDRCPMGTTVLNGTGFPLNRNRMAAYLGFSALAENAYDAVQITAVEMPVELGALATAIALHAGAFIQDVMVQYAMPRPWILLKEGNGATYVSSAMPQKRNPGLLNNTRAEASRVVTLGVGRAVQAHNIPPGMPDGKALRDNMAVMQGATGVLVQWEQILNTLYIKPERALEELNRDWTASQELADTLMRCHGLPFRVGHHFASELVDYARTNDICPSAFPYAQAQSIYDKTLRDMGMPGGNPLPMDEAEFRAALDPVAIVRNRVTVGGPQPAEMMRMLKLAKQSIADGESWVQSRRQWFEDALSRLDTDFKKLLDFTEQRV</sequence>
<dbReference type="InterPro" id="IPR029419">
    <property type="entry name" value="Arg_succ_lyase_C"/>
</dbReference>
<reference evidence="5" key="1">
    <citation type="submission" date="2022-07" db="EMBL/GenBank/DDBJ databases">
        <title>Fungi with potential for degradation of polypropylene.</title>
        <authorList>
            <person name="Gostincar C."/>
        </authorList>
    </citation>
    <scope>NUCLEOTIDE SEQUENCE</scope>
    <source>
        <strain evidence="5">EXF-13308</strain>
    </source>
</reference>
<dbReference type="Gene3D" id="1.10.275.10">
    <property type="entry name" value="Fumarase/aspartase (N-terminal domain)"/>
    <property type="match status" value="1"/>
</dbReference>
<evidence type="ECO:0000313" key="5">
    <source>
        <dbReference type="EMBL" id="KAJ9139125.1"/>
    </source>
</evidence>
<comment type="similarity">
    <text evidence="1">Belongs to the lyase 1 family. Argininosuccinate lyase subfamily.</text>
</comment>
<accession>A0AA38RJX0</accession>
<dbReference type="AlphaFoldDB" id="A0AA38RJX0"/>
<name>A0AA38RJX0_9PEZI</name>
<dbReference type="PANTHER" id="PTHR43814">
    <property type="entry name" value="ARGININOSUCCINATE LYASE"/>
    <property type="match status" value="1"/>
</dbReference>
<dbReference type="InterPro" id="IPR000362">
    <property type="entry name" value="Fumarate_lyase_fam"/>
</dbReference>
<dbReference type="InterPro" id="IPR024083">
    <property type="entry name" value="Fumarase/histidase_N"/>
</dbReference>
<dbReference type="Pfam" id="PF14698">
    <property type="entry name" value="ASL_C2"/>
    <property type="match status" value="1"/>
</dbReference>
<comment type="caution">
    <text evidence="5">The sequence shown here is derived from an EMBL/GenBank/DDBJ whole genome shotgun (WGS) entry which is preliminary data.</text>
</comment>
<dbReference type="EMBL" id="JANBVO010000027">
    <property type="protein sequence ID" value="KAJ9139125.1"/>
    <property type="molecule type" value="Genomic_DNA"/>
</dbReference>
<dbReference type="PRINTS" id="PR00145">
    <property type="entry name" value="ARGSUCLYASE"/>
</dbReference>
<evidence type="ECO:0000259" key="4">
    <source>
        <dbReference type="Pfam" id="PF14698"/>
    </source>
</evidence>
<dbReference type="Pfam" id="PF00206">
    <property type="entry name" value="Lyase_1"/>
    <property type="match status" value="1"/>
</dbReference>
<dbReference type="Proteomes" id="UP001174694">
    <property type="component" value="Unassembled WGS sequence"/>
</dbReference>
<dbReference type="Gene3D" id="1.20.200.10">
    <property type="entry name" value="Fumarase/aspartase (Central domain)"/>
    <property type="match status" value="1"/>
</dbReference>
<dbReference type="PANTHER" id="PTHR43814:SF1">
    <property type="entry name" value="ARGININOSUCCINATE LYASE"/>
    <property type="match status" value="1"/>
</dbReference>
<dbReference type="GO" id="GO:0042450">
    <property type="term" value="P:L-arginine biosynthetic process via ornithine"/>
    <property type="evidence" value="ECO:0007669"/>
    <property type="project" value="InterPro"/>
</dbReference>
<dbReference type="SUPFAM" id="SSF48557">
    <property type="entry name" value="L-aspartase-like"/>
    <property type="match status" value="1"/>
</dbReference>
<feature type="domain" description="Fumarate lyase N-terminal" evidence="3">
    <location>
        <begin position="82"/>
        <end position="285"/>
    </location>
</feature>
<evidence type="ECO:0000256" key="2">
    <source>
        <dbReference type="ARBA" id="ARBA00032749"/>
    </source>
</evidence>
<keyword evidence="6" id="KW-1185">Reference proteome</keyword>
<proteinExistence type="inferred from homology"/>